<evidence type="ECO:0000256" key="2">
    <source>
        <dbReference type="SAM" id="Phobius"/>
    </source>
</evidence>
<comment type="similarity">
    <text evidence="1">Belongs to the UPF0749 family.</text>
</comment>
<dbReference type="OrthoDB" id="3218134at2"/>
<evidence type="ECO:0008006" key="5">
    <source>
        <dbReference type="Google" id="ProtNLM"/>
    </source>
</evidence>
<evidence type="ECO:0000313" key="3">
    <source>
        <dbReference type="EMBL" id="CCI53160.1"/>
    </source>
</evidence>
<dbReference type="Proteomes" id="UP000035720">
    <property type="component" value="Unassembled WGS sequence"/>
</dbReference>
<comment type="caution">
    <text evidence="3">The sequence shown here is derived from an EMBL/GenBank/DDBJ whole genome shotgun (WGS) entry which is preliminary data.</text>
</comment>
<feature type="transmembrane region" description="Helical" evidence="2">
    <location>
        <begin position="46"/>
        <end position="68"/>
    </location>
</feature>
<evidence type="ECO:0000313" key="4">
    <source>
        <dbReference type="Proteomes" id="UP000035720"/>
    </source>
</evidence>
<organism evidence="3 4">
    <name type="scientific">Nostocoides jenkinsii Ben 74</name>
    <dbReference type="NCBI Taxonomy" id="1193518"/>
    <lineage>
        <taxon>Bacteria</taxon>
        <taxon>Bacillati</taxon>
        <taxon>Actinomycetota</taxon>
        <taxon>Actinomycetes</taxon>
        <taxon>Micrococcales</taxon>
        <taxon>Intrasporangiaceae</taxon>
        <taxon>Nostocoides</taxon>
    </lineage>
</organism>
<sequence>MSTPPRRPDASMTLLTSMLARPLDPGYAAAARERAAGTQAPRTTTGRVALLLSCLVVGLLLATAALTLRQNAAQQGQVRADLLSRIDNRRADGDATTKAIAAAEARIAQLEQAALAAAPGTAGDLARLRSAVGAESVTGPGMTVTLDDAPGTDGATGSATGRVLAKDVAFLVNALWAAGAEAIAVNDQRLSGRSAIRFAGDAILVNFRPLARPYRITAIGDPATLPAAFAEGPGGSYLTSLSDNYGVMTEVSTAPKVTLPRTTSLTLTYAHPQKEGS</sequence>
<protein>
    <recommendedName>
        <fullName evidence="5">DUF881 domain-containing protein</fullName>
    </recommendedName>
</protein>
<dbReference type="GO" id="GO:0005886">
    <property type="term" value="C:plasma membrane"/>
    <property type="evidence" value="ECO:0007669"/>
    <property type="project" value="TreeGrafter"/>
</dbReference>
<gene>
    <name evidence="3" type="ORF">BN13_30112</name>
</gene>
<keyword evidence="2" id="KW-0812">Transmembrane</keyword>
<dbReference type="Pfam" id="PF05949">
    <property type="entry name" value="DUF881"/>
    <property type="match status" value="1"/>
</dbReference>
<keyword evidence="2" id="KW-0472">Membrane</keyword>
<dbReference type="InterPro" id="IPR010273">
    <property type="entry name" value="DUF881"/>
</dbReference>
<dbReference type="STRING" id="1193518.BN13_30112"/>
<dbReference type="PANTHER" id="PTHR37313">
    <property type="entry name" value="UPF0749 PROTEIN RV1825"/>
    <property type="match status" value="1"/>
</dbReference>
<proteinExistence type="inferred from homology"/>
<accession>A0A077MBB3</accession>
<reference evidence="3 4" key="1">
    <citation type="journal article" date="2013" name="ISME J.">
        <title>A metabolic model for members of the genus Tetrasphaera involved in enhanced biological phosphorus removal.</title>
        <authorList>
            <person name="Kristiansen R."/>
            <person name="Nguyen H.T.T."/>
            <person name="Saunders A.M."/>
            <person name="Nielsen J.L."/>
            <person name="Wimmer R."/>
            <person name="Le V.Q."/>
            <person name="McIlroy S.J."/>
            <person name="Petrovski S."/>
            <person name="Seviour R.J."/>
            <person name="Calteau A."/>
            <person name="Nielsen K.L."/>
            <person name="Nielsen P.H."/>
        </authorList>
    </citation>
    <scope>NUCLEOTIDE SEQUENCE [LARGE SCALE GENOMIC DNA]</scope>
    <source>
        <strain evidence="3 4">Ben 74</strain>
    </source>
</reference>
<dbReference type="RefSeq" id="WP_048543731.1">
    <property type="nucleotide sequence ID" value="NZ_HF571038.1"/>
</dbReference>
<evidence type="ECO:0000256" key="1">
    <source>
        <dbReference type="ARBA" id="ARBA00009108"/>
    </source>
</evidence>
<keyword evidence="2" id="KW-1133">Transmembrane helix</keyword>
<dbReference type="Gene3D" id="3.30.70.1880">
    <property type="entry name" value="Protein of unknown function DUF881"/>
    <property type="match status" value="1"/>
</dbReference>
<keyword evidence="4" id="KW-1185">Reference proteome</keyword>
<dbReference type="EMBL" id="CAJC01000139">
    <property type="protein sequence ID" value="CCI53160.1"/>
    <property type="molecule type" value="Genomic_DNA"/>
</dbReference>
<dbReference type="PANTHER" id="PTHR37313:SF1">
    <property type="entry name" value="UPF0749 PROTEIN RV1823"/>
    <property type="match status" value="1"/>
</dbReference>
<dbReference type="AlphaFoldDB" id="A0A077MBB3"/>
<name>A0A077MBB3_9MICO</name>